<proteinExistence type="predicted"/>
<organism evidence="1 2">
    <name type="scientific">Salinibacillus xinjiangensis</name>
    <dbReference type="NCBI Taxonomy" id="1229268"/>
    <lineage>
        <taxon>Bacteria</taxon>
        <taxon>Bacillati</taxon>
        <taxon>Bacillota</taxon>
        <taxon>Bacilli</taxon>
        <taxon>Bacillales</taxon>
        <taxon>Bacillaceae</taxon>
        <taxon>Salinibacillus</taxon>
    </lineage>
</organism>
<dbReference type="AlphaFoldDB" id="A0A6G1X4G1"/>
<sequence length="54" mass="6699">MRMKEVEQVNRKEVIQLVKEIIELDIRRDELYEKLMTIMGSDAYEVLRFYQNYK</sequence>
<gene>
    <name evidence="1" type="ORF">GH754_05970</name>
</gene>
<protein>
    <submittedName>
        <fullName evidence="1">Uncharacterized protein</fullName>
    </submittedName>
</protein>
<dbReference type="EMBL" id="WJNH01000003">
    <property type="protein sequence ID" value="MRG85883.1"/>
    <property type="molecule type" value="Genomic_DNA"/>
</dbReference>
<name>A0A6G1X4G1_9BACI</name>
<evidence type="ECO:0000313" key="1">
    <source>
        <dbReference type="EMBL" id="MRG85883.1"/>
    </source>
</evidence>
<keyword evidence="2" id="KW-1185">Reference proteome</keyword>
<dbReference type="Proteomes" id="UP000480185">
    <property type="component" value="Unassembled WGS sequence"/>
</dbReference>
<accession>A0A6G1X4G1</accession>
<evidence type="ECO:0000313" key="2">
    <source>
        <dbReference type="Proteomes" id="UP000480185"/>
    </source>
</evidence>
<reference evidence="1 2" key="1">
    <citation type="submission" date="2019-11" db="EMBL/GenBank/DDBJ databases">
        <authorList>
            <person name="Li J."/>
        </authorList>
    </citation>
    <scope>NUCLEOTIDE SEQUENCE [LARGE SCALE GENOMIC DNA]</scope>
    <source>
        <strain evidence="1 2">J4</strain>
    </source>
</reference>
<dbReference type="RefSeq" id="WP_153727818.1">
    <property type="nucleotide sequence ID" value="NZ_WJNH01000003.1"/>
</dbReference>
<dbReference type="OrthoDB" id="2913106at2"/>
<comment type="caution">
    <text evidence="1">The sequence shown here is derived from an EMBL/GenBank/DDBJ whole genome shotgun (WGS) entry which is preliminary data.</text>
</comment>